<feature type="domain" description="Integrase catalytic" evidence="11">
    <location>
        <begin position="208"/>
        <end position="310"/>
    </location>
</feature>
<dbReference type="InterPro" id="IPR001584">
    <property type="entry name" value="Integrase_cat-core"/>
</dbReference>
<dbReference type="GO" id="GO:0008270">
    <property type="term" value="F:zinc ion binding"/>
    <property type="evidence" value="ECO:0007669"/>
    <property type="project" value="UniProtKB-KW"/>
</dbReference>
<keyword evidence="9" id="KW-0863">Zinc-finger</keyword>
<dbReference type="Ensembl" id="ENSMSIT00000045704.1">
    <property type="protein sequence ID" value="ENSMSIP00000036295.1"/>
    <property type="gene ID" value="ENSMSIG00000030204.1"/>
</dbReference>
<dbReference type="GeneTree" id="ENSGT01100000263704"/>
<evidence type="ECO:0000256" key="9">
    <source>
        <dbReference type="PROSITE-ProRule" id="PRU00450"/>
    </source>
</evidence>
<evidence type="ECO:0000256" key="5">
    <source>
        <dbReference type="ARBA" id="ARBA00022723"/>
    </source>
</evidence>
<sequence>MVPMGALQPGIPSPVAIPREYAKLVIDLKDCFFSIPLHPEDCKHLAFTLPVANCIGPSPCFQWRVLPQGMANSPTLCQKYVAASFPLLETVPYIRPSTNASPMFAKLQNLILARNLPFFIGHIHAHSDLPGPLSEGNDIVDQATQVIASALSITPLAAAQQAHDLHHLNAHTLRLKFSITCEQARQLVQQCKGCLTLLPEPHVGVNPRGLIPGELWQMDVTHYTPFGKLKYIHVSVDTFSGFTVHLYKRERPPNMLSAMFSPAWRLCHSLRSSRQTMAQDMLVPALNSFVLKWALNILLAFPIIPKAKVL</sequence>
<accession>A0A8C6IG29</accession>
<dbReference type="GO" id="GO:0035613">
    <property type="term" value="F:RNA stem-loop binding"/>
    <property type="evidence" value="ECO:0007669"/>
    <property type="project" value="TreeGrafter"/>
</dbReference>
<evidence type="ECO:0000256" key="2">
    <source>
        <dbReference type="ARBA" id="ARBA00022679"/>
    </source>
</evidence>
<name>A0A8C6IG29_MUSSI</name>
<protein>
    <recommendedName>
        <fullName evidence="1">RNA-directed DNA polymerase</fullName>
        <ecNumber evidence="1">2.7.7.49</ecNumber>
    </recommendedName>
</protein>
<dbReference type="InterPro" id="IPR043502">
    <property type="entry name" value="DNA/RNA_pol_sf"/>
</dbReference>
<dbReference type="EC" id="2.7.7.49" evidence="1"/>
<dbReference type="SUPFAM" id="SSF56672">
    <property type="entry name" value="DNA/RNA polymerases"/>
    <property type="match status" value="1"/>
</dbReference>
<evidence type="ECO:0000256" key="8">
    <source>
        <dbReference type="ARBA" id="ARBA00022918"/>
    </source>
</evidence>
<dbReference type="Proteomes" id="UP000694415">
    <property type="component" value="Unplaced"/>
</dbReference>
<dbReference type="SUPFAM" id="SSF46919">
    <property type="entry name" value="N-terminal Zn binding domain of HIV integrase"/>
    <property type="match status" value="1"/>
</dbReference>
<dbReference type="InterPro" id="IPR017856">
    <property type="entry name" value="Integrase-like_N"/>
</dbReference>
<keyword evidence="9" id="KW-0862">Zinc</keyword>
<dbReference type="GO" id="GO:0003964">
    <property type="term" value="F:RNA-directed DNA polymerase activity"/>
    <property type="evidence" value="ECO:0007669"/>
    <property type="project" value="UniProtKB-KW"/>
</dbReference>
<evidence type="ECO:0000256" key="6">
    <source>
        <dbReference type="ARBA" id="ARBA00022759"/>
    </source>
</evidence>
<evidence type="ECO:0000259" key="10">
    <source>
        <dbReference type="PROSITE" id="PS50876"/>
    </source>
</evidence>
<dbReference type="InterPro" id="IPR012337">
    <property type="entry name" value="RNaseH-like_sf"/>
</dbReference>
<dbReference type="PROSITE" id="PS50876">
    <property type="entry name" value="ZF_INTEGRASE"/>
    <property type="match status" value="1"/>
</dbReference>
<dbReference type="Pfam" id="PF00078">
    <property type="entry name" value="RVT_1"/>
    <property type="match status" value="1"/>
</dbReference>
<keyword evidence="7" id="KW-0378">Hydrolase</keyword>
<dbReference type="InterPro" id="IPR003308">
    <property type="entry name" value="Integrase_Zn-bd_dom_N"/>
</dbReference>
<dbReference type="AlphaFoldDB" id="A0A8C6IG29"/>
<dbReference type="GO" id="GO:0015074">
    <property type="term" value="P:DNA integration"/>
    <property type="evidence" value="ECO:0007669"/>
    <property type="project" value="InterPro"/>
</dbReference>
<dbReference type="InterPro" id="IPR036397">
    <property type="entry name" value="RNaseH_sf"/>
</dbReference>
<keyword evidence="5" id="KW-0479">Metal-binding</keyword>
<evidence type="ECO:0000256" key="1">
    <source>
        <dbReference type="ARBA" id="ARBA00012493"/>
    </source>
</evidence>
<dbReference type="PROSITE" id="PS50994">
    <property type="entry name" value="INTEGRASE"/>
    <property type="match status" value="1"/>
</dbReference>
<reference evidence="12" key="2">
    <citation type="submission" date="2025-09" db="UniProtKB">
        <authorList>
            <consortium name="Ensembl"/>
        </authorList>
    </citation>
    <scope>IDENTIFICATION</scope>
</reference>
<evidence type="ECO:0000256" key="3">
    <source>
        <dbReference type="ARBA" id="ARBA00022695"/>
    </source>
</evidence>
<organism evidence="12 13">
    <name type="scientific">Mus spicilegus</name>
    <name type="common">Mound-building mouse</name>
    <dbReference type="NCBI Taxonomy" id="10103"/>
    <lineage>
        <taxon>Eukaryota</taxon>
        <taxon>Metazoa</taxon>
        <taxon>Chordata</taxon>
        <taxon>Craniata</taxon>
        <taxon>Vertebrata</taxon>
        <taxon>Euteleostomi</taxon>
        <taxon>Mammalia</taxon>
        <taxon>Eutheria</taxon>
        <taxon>Euarchontoglires</taxon>
        <taxon>Glires</taxon>
        <taxon>Rodentia</taxon>
        <taxon>Myomorpha</taxon>
        <taxon>Muroidea</taxon>
        <taxon>Muridae</taxon>
        <taxon>Murinae</taxon>
        <taxon>Mus</taxon>
        <taxon>Mus</taxon>
    </lineage>
</organism>
<keyword evidence="8" id="KW-0695">RNA-directed DNA polymerase</keyword>
<keyword evidence="13" id="KW-1185">Reference proteome</keyword>
<dbReference type="GO" id="GO:0004519">
    <property type="term" value="F:endonuclease activity"/>
    <property type="evidence" value="ECO:0007669"/>
    <property type="project" value="UniProtKB-KW"/>
</dbReference>
<keyword evidence="2" id="KW-0808">Transferase</keyword>
<reference evidence="12" key="1">
    <citation type="submission" date="2025-08" db="UniProtKB">
        <authorList>
            <consortium name="Ensembl"/>
        </authorList>
    </citation>
    <scope>IDENTIFICATION</scope>
</reference>
<dbReference type="GO" id="GO:0016787">
    <property type="term" value="F:hydrolase activity"/>
    <property type="evidence" value="ECO:0007669"/>
    <property type="project" value="UniProtKB-KW"/>
</dbReference>
<evidence type="ECO:0000313" key="12">
    <source>
        <dbReference type="Ensembl" id="ENSMSIP00000036295.1"/>
    </source>
</evidence>
<dbReference type="InterPro" id="IPR000477">
    <property type="entry name" value="RT_dom"/>
</dbReference>
<keyword evidence="4" id="KW-0540">Nuclease</keyword>
<dbReference type="Pfam" id="PF02022">
    <property type="entry name" value="Integrase_Zn"/>
    <property type="match status" value="1"/>
</dbReference>
<dbReference type="PANTHER" id="PTHR41694">
    <property type="entry name" value="ENDOGENOUS RETROVIRUS GROUP K MEMBER POL PROTEIN"/>
    <property type="match status" value="1"/>
</dbReference>
<proteinExistence type="predicted"/>
<dbReference type="Gene3D" id="1.10.10.200">
    <property type="match status" value="1"/>
</dbReference>
<evidence type="ECO:0000256" key="7">
    <source>
        <dbReference type="ARBA" id="ARBA00022801"/>
    </source>
</evidence>
<dbReference type="PANTHER" id="PTHR41694:SF3">
    <property type="entry name" value="RNA-DIRECTED DNA POLYMERASE-RELATED"/>
    <property type="match status" value="1"/>
</dbReference>
<dbReference type="Gene3D" id="3.10.10.10">
    <property type="entry name" value="HIV Type 1 Reverse Transcriptase, subunit A, domain 1"/>
    <property type="match status" value="1"/>
</dbReference>
<dbReference type="Gene3D" id="3.30.420.10">
    <property type="entry name" value="Ribonuclease H-like superfamily/Ribonuclease H"/>
    <property type="match status" value="1"/>
</dbReference>
<evidence type="ECO:0000313" key="13">
    <source>
        <dbReference type="Proteomes" id="UP000694415"/>
    </source>
</evidence>
<feature type="domain" description="Integrase-type" evidence="10">
    <location>
        <begin position="154"/>
        <end position="195"/>
    </location>
</feature>
<dbReference type="SUPFAM" id="SSF53098">
    <property type="entry name" value="Ribonuclease H-like"/>
    <property type="match status" value="1"/>
</dbReference>
<evidence type="ECO:0000256" key="4">
    <source>
        <dbReference type="ARBA" id="ARBA00022722"/>
    </source>
</evidence>
<keyword evidence="6" id="KW-0255">Endonuclease</keyword>
<keyword evidence="3" id="KW-0548">Nucleotidyltransferase</keyword>
<evidence type="ECO:0000259" key="11">
    <source>
        <dbReference type="PROSITE" id="PS50994"/>
    </source>
</evidence>